<dbReference type="Proteomes" id="UP001328107">
    <property type="component" value="Unassembled WGS sequence"/>
</dbReference>
<gene>
    <name evidence="2" type="ORF">PMAYCL1PPCAC_15308</name>
</gene>
<feature type="transmembrane region" description="Helical" evidence="1">
    <location>
        <begin position="37"/>
        <end position="61"/>
    </location>
</feature>
<keyword evidence="3" id="KW-1185">Reference proteome</keyword>
<keyword evidence="1" id="KW-1133">Transmembrane helix</keyword>
<evidence type="ECO:0000256" key="1">
    <source>
        <dbReference type="SAM" id="Phobius"/>
    </source>
</evidence>
<sequence>MIQKLQREELRWISEFATSVMVYGDIGNCGLYKYESYVVIFSIAVSAPIRFFLVATTVRFLRRKTVTSSNTMRMKRTISAVLVKQTLCAAIFYIYPLLLNAIVFHFQIAFLPEFLLVASRITVMFSYMLNSSAQFIIIITANRSFRRVRPHLYRISSTVTTHVFKTNSPLII</sequence>
<name>A0AAN5CIP8_9BILA</name>
<keyword evidence="1" id="KW-0812">Transmembrane</keyword>
<protein>
    <recommendedName>
        <fullName evidence="4">G protein-coupled receptor</fullName>
    </recommendedName>
</protein>
<accession>A0AAN5CIP8</accession>
<organism evidence="2 3">
    <name type="scientific">Pristionchus mayeri</name>
    <dbReference type="NCBI Taxonomy" id="1317129"/>
    <lineage>
        <taxon>Eukaryota</taxon>
        <taxon>Metazoa</taxon>
        <taxon>Ecdysozoa</taxon>
        <taxon>Nematoda</taxon>
        <taxon>Chromadorea</taxon>
        <taxon>Rhabditida</taxon>
        <taxon>Rhabditina</taxon>
        <taxon>Diplogasteromorpha</taxon>
        <taxon>Diplogasteroidea</taxon>
        <taxon>Neodiplogasteridae</taxon>
        <taxon>Pristionchus</taxon>
    </lineage>
</organism>
<evidence type="ECO:0000313" key="3">
    <source>
        <dbReference type="Proteomes" id="UP001328107"/>
    </source>
</evidence>
<evidence type="ECO:0008006" key="4">
    <source>
        <dbReference type="Google" id="ProtNLM"/>
    </source>
</evidence>
<keyword evidence="1" id="KW-0472">Membrane</keyword>
<evidence type="ECO:0000313" key="2">
    <source>
        <dbReference type="EMBL" id="GMR45113.1"/>
    </source>
</evidence>
<comment type="caution">
    <text evidence="2">The sequence shown here is derived from an EMBL/GenBank/DDBJ whole genome shotgun (WGS) entry which is preliminary data.</text>
</comment>
<dbReference type="AlphaFoldDB" id="A0AAN5CIP8"/>
<feature type="non-terminal residue" evidence="2">
    <location>
        <position position="172"/>
    </location>
</feature>
<feature type="transmembrane region" description="Helical" evidence="1">
    <location>
        <begin position="114"/>
        <end position="139"/>
    </location>
</feature>
<feature type="transmembrane region" description="Helical" evidence="1">
    <location>
        <begin position="82"/>
        <end position="108"/>
    </location>
</feature>
<dbReference type="EMBL" id="BTRK01000004">
    <property type="protein sequence ID" value="GMR45113.1"/>
    <property type="molecule type" value="Genomic_DNA"/>
</dbReference>
<dbReference type="PANTHER" id="PTHR45830:SF15">
    <property type="entry name" value="SERPENTINE RECEPTOR, CLASS I"/>
    <property type="match status" value="1"/>
</dbReference>
<dbReference type="PANTHER" id="PTHR45830">
    <property type="entry name" value="SERPENTINE RECEPTOR, CLASS I"/>
    <property type="match status" value="1"/>
</dbReference>
<reference evidence="3" key="1">
    <citation type="submission" date="2022-10" db="EMBL/GenBank/DDBJ databases">
        <title>Genome assembly of Pristionchus species.</title>
        <authorList>
            <person name="Yoshida K."/>
            <person name="Sommer R.J."/>
        </authorList>
    </citation>
    <scope>NUCLEOTIDE SEQUENCE [LARGE SCALE GENOMIC DNA]</scope>
    <source>
        <strain evidence="3">RS5460</strain>
    </source>
</reference>
<proteinExistence type="predicted"/>